<feature type="region of interest" description="Disordered" evidence="4">
    <location>
        <begin position="321"/>
        <end position="343"/>
    </location>
</feature>
<keyword evidence="3" id="KW-0804">Transcription</keyword>
<protein>
    <submittedName>
        <fullName evidence="6">LacI family DNA-binding transcriptional regulator</fullName>
    </submittedName>
</protein>
<evidence type="ECO:0000256" key="1">
    <source>
        <dbReference type="ARBA" id="ARBA00023015"/>
    </source>
</evidence>
<proteinExistence type="predicted"/>
<dbReference type="InterPro" id="IPR046335">
    <property type="entry name" value="LacI/GalR-like_sensor"/>
</dbReference>
<gene>
    <name evidence="6" type="ORF">ICN82_12800</name>
</gene>
<evidence type="ECO:0000259" key="5">
    <source>
        <dbReference type="PROSITE" id="PS50932"/>
    </source>
</evidence>
<name>A0A8J6YWV2_9RHOB</name>
<evidence type="ECO:0000313" key="7">
    <source>
        <dbReference type="Proteomes" id="UP000609121"/>
    </source>
</evidence>
<evidence type="ECO:0000256" key="4">
    <source>
        <dbReference type="SAM" id="MobiDB-lite"/>
    </source>
</evidence>
<dbReference type="InterPro" id="IPR028082">
    <property type="entry name" value="Peripla_BP_I"/>
</dbReference>
<dbReference type="Gene3D" id="1.10.260.40">
    <property type="entry name" value="lambda repressor-like DNA-binding domains"/>
    <property type="match status" value="1"/>
</dbReference>
<keyword evidence="2 6" id="KW-0238">DNA-binding</keyword>
<dbReference type="SUPFAM" id="SSF53822">
    <property type="entry name" value="Periplasmic binding protein-like I"/>
    <property type="match status" value="1"/>
</dbReference>
<dbReference type="RefSeq" id="WP_193183380.1">
    <property type="nucleotide sequence ID" value="NZ_JACVXA010000038.1"/>
</dbReference>
<dbReference type="GO" id="GO:0003700">
    <property type="term" value="F:DNA-binding transcription factor activity"/>
    <property type="evidence" value="ECO:0007669"/>
    <property type="project" value="TreeGrafter"/>
</dbReference>
<comment type="caution">
    <text evidence="6">The sequence shown here is derived from an EMBL/GenBank/DDBJ whole genome shotgun (WGS) entry which is preliminary data.</text>
</comment>
<dbReference type="Pfam" id="PF13377">
    <property type="entry name" value="Peripla_BP_3"/>
    <property type="match status" value="1"/>
</dbReference>
<keyword evidence="1" id="KW-0805">Transcription regulation</keyword>
<keyword evidence="7" id="KW-1185">Reference proteome</keyword>
<organism evidence="6 7">
    <name type="scientific">Mangrovicoccus algicola</name>
    <dbReference type="NCBI Taxonomy" id="2771008"/>
    <lineage>
        <taxon>Bacteria</taxon>
        <taxon>Pseudomonadati</taxon>
        <taxon>Pseudomonadota</taxon>
        <taxon>Alphaproteobacteria</taxon>
        <taxon>Rhodobacterales</taxon>
        <taxon>Paracoccaceae</taxon>
        <taxon>Mangrovicoccus</taxon>
    </lineage>
</organism>
<evidence type="ECO:0000313" key="6">
    <source>
        <dbReference type="EMBL" id="MBE3639082.1"/>
    </source>
</evidence>
<dbReference type="Gene3D" id="3.40.50.2300">
    <property type="match status" value="2"/>
</dbReference>
<reference evidence="6" key="1">
    <citation type="submission" date="2020-09" db="EMBL/GenBank/DDBJ databases">
        <title>A novel bacterium of genus Mangrovicoccus, isolated from South China Sea.</title>
        <authorList>
            <person name="Huang H."/>
            <person name="Mo K."/>
            <person name="Hu Y."/>
        </authorList>
    </citation>
    <scope>NUCLEOTIDE SEQUENCE</scope>
    <source>
        <strain evidence="6">HB182678</strain>
    </source>
</reference>
<dbReference type="GO" id="GO:0000976">
    <property type="term" value="F:transcription cis-regulatory region binding"/>
    <property type="evidence" value="ECO:0007669"/>
    <property type="project" value="TreeGrafter"/>
</dbReference>
<dbReference type="Pfam" id="PF00356">
    <property type="entry name" value="LacI"/>
    <property type="match status" value="1"/>
</dbReference>
<dbReference type="CDD" id="cd01392">
    <property type="entry name" value="HTH_LacI"/>
    <property type="match status" value="1"/>
</dbReference>
<dbReference type="AlphaFoldDB" id="A0A8J6YWV2"/>
<evidence type="ECO:0000256" key="3">
    <source>
        <dbReference type="ARBA" id="ARBA00023163"/>
    </source>
</evidence>
<dbReference type="EMBL" id="JACVXA010000038">
    <property type="protein sequence ID" value="MBE3639082.1"/>
    <property type="molecule type" value="Genomic_DNA"/>
</dbReference>
<accession>A0A8J6YWV2</accession>
<dbReference type="PROSITE" id="PS50932">
    <property type="entry name" value="HTH_LACI_2"/>
    <property type="match status" value="1"/>
</dbReference>
<dbReference type="SUPFAM" id="SSF47413">
    <property type="entry name" value="lambda repressor-like DNA-binding domains"/>
    <property type="match status" value="1"/>
</dbReference>
<dbReference type="InterPro" id="IPR000843">
    <property type="entry name" value="HTH_LacI"/>
</dbReference>
<dbReference type="PANTHER" id="PTHR30146">
    <property type="entry name" value="LACI-RELATED TRANSCRIPTIONAL REPRESSOR"/>
    <property type="match status" value="1"/>
</dbReference>
<feature type="domain" description="HTH lacI-type" evidence="5">
    <location>
        <begin position="3"/>
        <end position="57"/>
    </location>
</feature>
<dbReference type="SMART" id="SM00354">
    <property type="entry name" value="HTH_LACI"/>
    <property type="match status" value="1"/>
</dbReference>
<evidence type="ECO:0000256" key="2">
    <source>
        <dbReference type="ARBA" id="ARBA00023125"/>
    </source>
</evidence>
<dbReference type="InterPro" id="IPR010982">
    <property type="entry name" value="Lambda_DNA-bd_dom_sf"/>
</dbReference>
<dbReference type="Proteomes" id="UP000609121">
    <property type="component" value="Unassembled WGS sequence"/>
</dbReference>
<sequence>MTVSLKQLALLLGLSQTTVSRALNGYPEVSERTRSRVIDAARHHGYLPDPRARSLATGRAMAIGHVICAAPGSGFADPAMGDFLAGAGAVQSRRGYALHLSFADPAQEADHYRWLARRHAVDAVVIHAPRRADPRPAILAGLGLVFGQFGRDDRPAAGYDRVGPDHRAAAERATLHLAMLGHRRIALLNGPAELCDTRAREAGYLAAMAARGLAPAREWALPGGLTEPSGHAAARRLCAAAARPTALVAGSMPVALGALRAILEAGLRVPGDISLLAHDDALTTFPNGDPPRLTVTRTSAQEAGRVLAGLLIDRIEDPARPPQDVALAPDLVEGGSCGPVPAP</sequence>
<dbReference type="PANTHER" id="PTHR30146:SF155">
    <property type="entry name" value="ALANINE RACEMASE"/>
    <property type="match status" value="1"/>
</dbReference>